<evidence type="ECO:0000256" key="3">
    <source>
        <dbReference type="ARBA" id="ARBA00022692"/>
    </source>
</evidence>
<keyword evidence="5 6" id="KW-0472">Membrane</keyword>
<keyword evidence="8" id="KW-1185">Reference proteome</keyword>
<evidence type="ECO:0000313" key="8">
    <source>
        <dbReference type="Proteomes" id="UP000297597"/>
    </source>
</evidence>
<feature type="transmembrane region" description="Helical" evidence="6">
    <location>
        <begin position="143"/>
        <end position="172"/>
    </location>
</feature>
<feature type="transmembrane region" description="Helical" evidence="6">
    <location>
        <begin position="20"/>
        <end position="44"/>
    </location>
</feature>
<proteinExistence type="inferred from homology"/>
<comment type="subcellular location">
    <subcellularLocation>
        <location evidence="6">Cell membrane</location>
        <topology evidence="6">Multi-pass membrane protein</topology>
    </subcellularLocation>
    <subcellularLocation>
        <location evidence="1">Membrane</location>
        <topology evidence="1">Multi-pass membrane protein</topology>
    </subcellularLocation>
</comment>
<evidence type="ECO:0000256" key="5">
    <source>
        <dbReference type="ARBA" id="ARBA00023136"/>
    </source>
</evidence>
<evidence type="ECO:0000256" key="4">
    <source>
        <dbReference type="ARBA" id="ARBA00022989"/>
    </source>
</evidence>
<keyword evidence="3 6" id="KW-0812">Transmembrane</keyword>
<dbReference type="InterPro" id="IPR051598">
    <property type="entry name" value="TSUP/Inactive_protease-like"/>
</dbReference>
<evidence type="ECO:0000256" key="6">
    <source>
        <dbReference type="RuleBase" id="RU363041"/>
    </source>
</evidence>
<evidence type="ECO:0000256" key="1">
    <source>
        <dbReference type="ARBA" id="ARBA00004141"/>
    </source>
</evidence>
<keyword evidence="4 6" id="KW-1133">Transmembrane helix</keyword>
<feature type="transmembrane region" description="Helical" evidence="6">
    <location>
        <begin position="219"/>
        <end position="237"/>
    </location>
</feature>
<gene>
    <name evidence="7" type="ORF">Pmgp_00544</name>
</gene>
<feature type="transmembrane region" description="Helical" evidence="6">
    <location>
        <begin position="86"/>
        <end position="104"/>
    </location>
</feature>
<comment type="similarity">
    <text evidence="2 6">Belongs to the 4-toluene sulfonate uptake permease (TSUP) (TC 2.A.102) family.</text>
</comment>
<feature type="transmembrane region" description="Helical" evidence="6">
    <location>
        <begin position="193"/>
        <end position="213"/>
    </location>
</feature>
<dbReference type="GO" id="GO:0005886">
    <property type="term" value="C:plasma membrane"/>
    <property type="evidence" value="ECO:0007669"/>
    <property type="project" value="UniProtKB-SubCell"/>
</dbReference>
<feature type="transmembrane region" description="Helical" evidence="6">
    <location>
        <begin position="116"/>
        <end position="137"/>
    </location>
</feature>
<dbReference type="Pfam" id="PF01925">
    <property type="entry name" value="TauE"/>
    <property type="match status" value="1"/>
</dbReference>
<dbReference type="AlphaFoldDB" id="A0A4Y7RW11"/>
<accession>A0A4Y7RW11</accession>
<keyword evidence="6" id="KW-1003">Cell membrane</keyword>
<dbReference type="PANTHER" id="PTHR43701">
    <property type="entry name" value="MEMBRANE TRANSPORTER PROTEIN MJ0441-RELATED"/>
    <property type="match status" value="1"/>
</dbReference>
<reference evidence="7 8" key="1">
    <citation type="journal article" date="2018" name="Environ. Microbiol.">
        <title>Novel energy conservation strategies and behaviour of Pelotomaculum schinkii driving syntrophic propionate catabolism.</title>
        <authorList>
            <person name="Hidalgo-Ahumada C.A.P."/>
            <person name="Nobu M.K."/>
            <person name="Narihiro T."/>
            <person name="Tamaki H."/>
            <person name="Liu W.T."/>
            <person name="Kamagata Y."/>
            <person name="Stams A.J.M."/>
            <person name="Imachi H."/>
            <person name="Sousa D.Z."/>
        </authorList>
    </citation>
    <scope>NUCLEOTIDE SEQUENCE [LARGE SCALE GENOMIC DNA]</scope>
    <source>
        <strain evidence="7 8">MGP</strain>
    </source>
</reference>
<protein>
    <recommendedName>
        <fullName evidence="6">Probable membrane transporter protein</fullName>
    </recommendedName>
</protein>
<dbReference type="EMBL" id="QFFZ01000004">
    <property type="protein sequence ID" value="TEB12906.1"/>
    <property type="molecule type" value="Genomic_DNA"/>
</dbReference>
<feature type="transmembrane region" description="Helical" evidence="6">
    <location>
        <begin position="56"/>
        <end position="74"/>
    </location>
</feature>
<name>A0A4Y7RW11_9FIRM</name>
<dbReference type="PANTHER" id="PTHR43701:SF2">
    <property type="entry name" value="MEMBRANE TRANSPORTER PROTEIN YJNA-RELATED"/>
    <property type="match status" value="1"/>
</dbReference>
<organism evidence="7 8">
    <name type="scientific">Pelotomaculum propionicicum</name>
    <dbReference type="NCBI Taxonomy" id="258475"/>
    <lineage>
        <taxon>Bacteria</taxon>
        <taxon>Bacillati</taxon>
        <taxon>Bacillota</taxon>
        <taxon>Clostridia</taxon>
        <taxon>Eubacteriales</taxon>
        <taxon>Desulfotomaculaceae</taxon>
        <taxon>Pelotomaculum</taxon>
    </lineage>
</organism>
<dbReference type="InterPro" id="IPR002781">
    <property type="entry name" value="TM_pro_TauE-like"/>
</dbReference>
<comment type="caution">
    <text evidence="7">The sequence shown here is derived from an EMBL/GenBank/DDBJ whole genome shotgun (WGS) entry which is preliminary data.</text>
</comment>
<evidence type="ECO:0000313" key="7">
    <source>
        <dbReference type="EMBL" id="TEB12906.1"/>
    </source>
</evidence>
<dbReference type="Proteomes" id="UP000297597">
    <property type="component" value="Unassembled WGS sequence"/>
</dbReference>
<evidence type="ECO:0000256" key="2">
    <source>
        <dbReference type="ARBA" id="ARBA00009142"/>
    </source>
</evidence>
<sequence length="239" mass="25663">MGGAEFRLPVLVGVFKFKTIHAIMINLVVSLVTVCFSFLFRSSIVPYSQVWGQTPVILNLLAGSLLGSYAGVHFATRLNEKSLNRLVMVFLVSLGLMLVFHGVLFDNITSFSLHPLTRAILGALAGVVIGMFSSMLGVAGGELIIPTLLFLFAVDIKLAGSLSLAISIPTIIIGLTRYKTHEPFKVVRQEAKFIAVMAAGSIVGSFAGSHLLRGISGEVVKTFLGFILLTSAVKLFYSK</sequence>